<protein>
    <submittedName>
        <fullName evidence="2">Uncharacterized protein</fullName>
    </submittedName>
</protein>
<gene>
    <name evidence="2" type="ORF">BOKJ2_LOCUS9552</name>
</gene>
<comment type="caution">
    <text evidence="2">The sequence shown here is derived from an EMBL/GenBank/DDBJ whole genome shotgun (WGS) entry which is preliminary data.</text>
</comment>
<keyword evidence="3" id="KW-1185">Reference proteome</keyword>
<dbReference type="Proteomes" id="UP000783686">
    <property type="component" value="Unassembled WGS sequence"/>
</dbReference>
<dbReference type="OrthoDB" id="6374621at2759"/>
<dbReference type="EMBL" id="CAJFDH010000004">
    <property type="protein sequence ID" value="CAD5221653.1"/>
    <property type="molecule type" value="Genomic_DNA"/>
</dbReference>
<sequence>MHRPQTRSVSKSKAVTNDKITEYDKRLRNETKGDKDRNIYEKELHENRVKALLEAVKQAKDDAWKYQSLEETFRNGRD</sequence>
<dbReference type="Proteomes" id="UP000614601">
    <property type="component" value="Unassembled WGS sequence"/>
</dbReference>
<accession>A0A811L0N1</accession>
<feature type="region of interest" description="Disordered" evidence="1">
    <location>
        <begin position="1"/>
        <end position="34"/>
    </location>
</feature>
<organism evidence="2 3">
    <name type="scientific">Bursaphelenchus okinawaensis</name>
    <dbReference type="NCBI Taxonomy" id="465554"/>
    <lineage>
        <taxon>Eukaryota</taxon>
        <taxon>Metazoa</taxon>
        <taxon>Ecdysozoa</taxon>
        <taxon>Nematoda</taxon>
        <taxon>Chromadorea</taxon>
        <taxon>Rhabditida</taxon>
        <taxon>Tylenchina</taxon>
        <taxon>Tylenchomorpha</taxon>
        <taxon>Aphelenchoidea</taxon>
        <taxon>Aphelenchoididae</taxon>
        <taxon>Bursaphelenchus</taxon>
    </lineage>
</organism>
<name>A0A811L0N1_9BILA</name>
<dbReference type="EMBL" id="CAJFCW020000004">
    <property type="protein sequence ID" value="CAG9115284.1"/>
    <property type="molecule type" value="Genomic_DNA"/>
</dbReference>
<feature type="compositionally biased region" description="Polar residues" evidence="1">
    <location>
        <begin position="1"/>
        <end position="15"/>
    </location>
</feature>
<reference evidence="2" key="1">
    <citation type="submission" date="2020-09" db="EMBL/GenBank/DDBJ databases">
        <authorList>
            <person name="Kikuchi T."/>
        </authorList>
    </citation>
    <scope>NUCLEOTIDE SEQUENCE</scope>
    <source>
        <strain evidence="2">SH1</strain>
    </source>
</reference>
<dbReference type="AlphaFoldDB" id="A0A811L0N1"/>
<feature type="compositionally biased region" description="Basic and acidic residues" evidence="1">
    <location>
        <begin position="19"/>
        <end position="34"/>
    </location>
</feature>
<evidence type="ECO:0000313" key="3">
    <source>
        <dbReference type="Proteomes" id="UP000614601"/>
    </source>
</evidence>
<proteinExistence type="predicted"/>
<evidence type="ECO:0000256" key="1">
    <source>
        <dbReference type="SAM" id="MobiDB-lite"/>
    </source>
</evidence>
<evidence type="ECO:0000313" key="2">
    <source>
        <dbReference type="EMBL" id="CAD5221653.1"/>
    </source>
</evidence>